<proteinExistence type="predicted"/>
<keyword evidence="1" id="KW-0175">Coiled coil</keyword>
<evidence type="ECO:0000256" key="3">
    <source>
        <dbReference type="SAM" id="Phobius"/>
    </source>
</evidence>
<feature type="region of interest" description="Disordered" evidence="2">
    <location>
        <begin position="1"/>
        <end position="25"/>
    </location>
</feature>
<evidence type="ECO:0000256" key="1">
    <source>
        <dbReference type="SAM" id="Coils"/>
    </source>
</evidence>
<keyword evidence="3" id="KW-0812">Transmembrane</keyword>
<comment type="caution">
    <text evidence="4">The sequence shown here is derived from an EMBL/GenBank/DDBJ whole genome shotgun (WGS) entry which is preliminary data.</text>
</comment>
<keyword evidence="5" id="KW-1185">Reference proteome</keyword>
<reference evidence="4" key="1">
    <citation type="submission" date="2020-09" db="EMBL/GenBank/DDBJ databases">
        <title>Bosea spartocytisi sp. nov. a root nodule endophyte of Spartocytisus supranubius in the high mountain ecosystem fo the Teide National Park (Canary Islands, Spain).</title>
        <authorList>
            <person name="Pulido-Suarez L."/>
            <person name="Peix A."/>
            <person name="Igual J.M."/>
            <person name="Socas-Perez N."/>
            <person name="Velazquez E."/>
            <person name="Flores-Felix J.D."/>
            <person name="Leon-Barrios M."/>
        </authorList>
    </citation>
    <scope>NUCLEOTIDE SEQUENCE</scope>
    <source>
        <strain evidence="4">SSUT16</strain>
    </source>
</reference>
<evidence type="ECO:0000256" key="2">
    <source>
        <dbReference type="SAM" id="MobiDB-lite"/>
    </source>
</evidence>
<dbReference type="EMBL" id="JACXWY010000020">
    <property type="protein sequence ID" value="MBD3848577.1"/>
    <property type="molecule type" value="Genomic_DNA"/>
</dbReference>
<gene>
    <name evidence="4" type="ORF">IED13_23005</name>
</gene>
<keyword evidence="3" id="KW-1133">Transmembrane helix</keyword>
<protein>
    <submittedName>
        <fullName evidence="4">Uncharacterized protein</fullName>
    </submittedName>
</protein>
<organism evidence="4 5">
    <name type="scientific">Bosea spartocytisi</name>
    <dbReference type="NCBI Taxonomy" id="2773451"/>
    <lineage>
        <taxon>Bacteria</taxon>
        <taxon>Pseudomonadati</taxon>
        <taxon>Pseudomonadota</taxon>
        <taxon>Alphaproteobacteria</taxon>
        <taxon>Hyphomicrobiales</taxon>
        <taxon>Boseaceae</taxon>
        <taxon>Bosea</taxon>
    </lineage>
</organism>
<feature type="coiled-coil region" evidence="1">
    <location>
        <begin position="31"/>
        <end position="65"/>
    </location>
</feature>
<dbReference type="Proteomes" id="UP000619295">
    <property type="component" value="Unassembled WGS sequence"/>
</dbReference>
<dbReference type="RefSeq" id="WP_191125586.1">
    <property type="nucleotide sequence ID" value="NZ_JACXWY010000020.1"/>
</dbReference>
<accession>A0A927I2I8</accession>
<keyword evidence="3" id="KW-0472">Membrane</keyword>
<name>A0A927I2I8_9HYPH</name>
<feature type="transmembrane region" description="Helical" evidence="3">
    <location>
        <begin position="110"/>
        <end position="128"/>
    </location>
</feature>
<feature type="compositionally biased region" description="Basic and acidic residues" evidence="2">
    <location>
        <begin position="16"/>
        <end position="25"/>
    </location>
</feature>
<sequence length="216" mass="24363">MERRSRFKLRATAQRHGQEKKEIREASATKLAEAHAGLARRDAELEELREQRRQLKADAEASRRAEVERVEGLLRRTNASAASLERVMTWTIVAVAAVGTWRATVGLPRALAWGGGAVLILIGLYHTIREIQQKPKFGFQNILDGFARFRLRRGLKVLGFDLAKFENAIDIDYGRLSWRAEERARLLAIEETKTQAEVQGLIPADGHSQGQLRIDS</sequence>
<dbReference type="AlphaFoldDB" id="A0A927I2I8"/>
<evidence type="ECO:0000313" key="4">
    <source>
        <dbReference type="EMBL" id="MBD3848577.1"/>
    </source>
</evidence>
<feature type="transmembrane region" description="Helical" evidence="3">
    <location>
        <begin position="87"/>
        <end position="104"/>
    </location>
</feature>
<evidence type="ECO:0000313" key="5">
    <source>
        <dbReference type="Proteomes" id="UP000619295"/>
    </source>
</evidence>